<dbReference type="InterPro" id="IPR013783">
    <property type="entry name" value="Ig-like_fold"/>
</dbReference>
<dbReference type="Pfam" id="PF00047">
    <property type="entry name" value="ig"/>
    <property type="match status" value="1"/>
</dbReference>
<name>A0A5K3FVR9_MESCO</name>
<proteinExistence type="predicted"/>
<protein>
    <submittedName>
        <fullName evidence="3">Ig-like domain-containing protein</fullName>
    </submittedName>
</protein>
<evidence type="ECO:0000259" key="2">
    <source>
        <dbReference type="PROSITE" id="PS50835"/>
    </source>
</evidence>
<evidence type="ECO:0000256" key="1">
    <source>
        <dbReference type="SAM" id="MobiDB-lite"/>
    </source>
</evidence>
<dbReference type="SUPFAM" id="SSF48726">
    <property type="entry name" value="Immunoglobulin"/>
    <property type="match status" value="2"/>
</dbReference>
<feature type="domain" description="Ig-like" evidence="2">
    <location>
        <begin position="92"/>
        <end position="222"/>
    </location>
</feature>
<reference evidence="3" key="1">
    <citation type="submission" date="2019-11" db="UniProtKB">
        <authorList>
            <consortium name="WormBaseParasite"/>
        </authorList>
    </citation>
    <scope>IDENTIFICATION</scope>
</reference>
<accession>A0A5K3FVR9</accession>
<dbReference type="WBParaSite" id="MCU_012283-RA">
    <property type="protein sequence ID" value="MCU_012283-RA"/>
    <property type="gene ID" value="MCU_012283"/>
</dbReference>
<organism evidence="3">
    <name type="scientific">Mesocestoides corti</name>
    <name type="common">Flatworm</name>
    <dbReference type="NCBI Taxonomy" id="53468"/>
    <lineage>
        <taxon>Eukaryota</taxon>
        <taxon>Metazoa</taxon>
        <taxon>Spiralia</taxon>
        <taxon>Lophotrochozoa</taxon>
        <taxon>Platyhelminthes</taxon>
        <taxon>Cestoda</taxon>
        <taxon>Eucestoda</taxon>
        <taxon>Cyclophyllidea</taxon>
        <taxon>Mesocestoididae</taxon>
        <taxon>Mesocestoides</taxon>
    </lineage>
</organism>
<dbReference type="InterPro" id="IPR007110">
    <property type="entry name" value="Ig-like_dom"/>
</dbReference>
<feature type="region of interest" description="Disordered" evidence="1">
    <location>
        <begin position="159"/>
        <end position="184"/>
    </location>
</feature>
<dbReference type="AlphaFoldDB" id="A0A5K3FVR9"/>
<dbReference type="CDD" id="cd00096">
    <property type="entry name" value="Ig"/>
    <property type="match status" value="2"/>
</dbReference>
<sequence>MLNSQITLSCPFETPFYKWTRPDYPSHFLDETKNLTIKADSFGVSGRYQCSAVNGFGNSLAEMAIRVVDYNSPAIRRECALSRDGKINKAGPCFLKSYTDSELMLTRYSGEDVTFDCSSVTADGRTYQLNYAWEFHKQGLGEAHSSGSPASRLIRRSNQLGSSSMPSGGPPSNPLAPGSGGRNDLARFSESQLTIRKVTLGNSGEYRCTVTNPSPDPSAAVIPKIERSFQLHVIRIVRTEQARRNGGKWDRSSTYSHAIWSRALAQVQSTIVHLHACTPPPPLDNEDSTLLPKFYTHLLSV</sequence>
<dbReference type="SMART" id="SM00408">
    <property type="entry name" value="IGc2"/>
    <property type="match status" value="2"/>
</dbReference>
<dbReference type="InterPro" id="IPR003598">
    <property type="entry name" value="Ig_sub2"/>
</dbReference>
<dbReference type="PROSITE" id="PS50835">
    <property type="entry name" value="IG_LIKE"/>
    <property type="match status" value="1"/>
</dbReference>
<dbReference type="InterPro" id="IPR003599">
    <property type="entry name" value="Ig_sub"/>
</dbReference>
<dbReference type="Gene3D" id="2.60.40.10">
    <property type="entry name" value="Immunoglobulins"/>
    <property type="match status" value="2"/>
</dbReference>
<dbReference type="InterPro" id="IPR013151">
    <property type="entry name" value="Immunoglobulin_dom"/>
</dbReference>
<evidence type="ECO:0000313" key="3">
    <source>
        <dbReference type="WBParaSite" id="MCU_012283-RA"/>
    </source>
</evidence>
<dbReference type="InterPro" id="IPR036179">
    <property type="entry name" value="Ig-like_dom_sf"/>
</dbReference>
<dbReference type="SMART" id="SM00409">
    <property type="entry name" value="IG"/>
    <property type="match status" value="2"/>
</dbReference>